<organism evidence="3 4">
    <name type="scientific">Elysia chlorotica</name>
    <name type="common">Eastern emerald elysia</name>
    <name type="synonym">Sea slug</name>
    <dbReference type="NCBI Taxonomy" id="188477"/>
    <lineage>
        <taxon>Eukaryota</taxon>
        <taxon>Metazoa</taxon>
        <taxon>Spiralia</taxon>
        <taxon>Lophotrochozoa</taxon>
        <taxon>Mollusca</taxon>
        <taxon>Gastropoda</taxon>
        <taxon>Heterobranchia</taxon>
        <taxon>Euthyneura</taxon>
        <taxon>Panpulmonata</taxon>
        <taxon>Sacoglossa</taxon>
        <taxon>Placobranchoidea</taxon>
        <taxon>Plakobranchidae</taxon>
        <taxon>Elysia</taxon>
    </lineage>
</organism>
<dbReference type="Pfam" id="PF07065">
    <property type="entry name" value="D123"/>
    <property type="match status" value="1"/>
</dbReference>
<gene>
    <name evidence="3" type="ORF">EGW08_017658</name>
</gene>
<dbReference type="Proteomes" id="UP000271974">
    <property type="component" value="Unassembled WGS sequence"/>
</dbReference>
<comment type="similarity">
    <text evidence="1">Belongs to the CDC123 family.</text>
</comment>
<dbReference type="AlphaFoldDB" id="A0A433SZ68"/>
<dbReference type="OrthoDB" id="360540at2759"/>
<sequence length="398" mass="45032">MTNMKVSEVLNCSFPEWYPQFQHITYKSVIIPLPNSFMDYLNADSVVLPENSNHGLYPKASNMAMNEDDDDPDLRDEDLMKQYEDDWSTPSSKQAESEFPDLKDFDDQVVSAIKELGGRVFPKLNWSSPKDATWISFDKTLLCTCPSDIYLLLKSSEFISHDTDQPFIKCEDIDEACAAPAVQYCLVLREWHPPDPSTEFRCFVKDDQLIGISQRNSTKFYPYIKKEKALIREDISRFFRTKISRRFPQSSYVFDVTRPKQGSITLIDFNPFGEVTDGILFTWDDLPTLNESCDIDNKGEKIPQFRCVESEEGVKLADYANYAIPLDIQDLVAGEDPYKFMDLMKMKIQSADGDGSSSDDDDDDLNAHGQNDSKSDEGKGGKAVGTSDAAGDGKENGR</sequence>
<feature type="compositionally biased region" description="Basic and acidic residues" evidence="2">
    <location>
        <begin position="371"/>
        <end position="380"/>
    </location>
</feature>
<feature type="region of interest" description="Disordered" evidence="2">
    <location>
        <begin position="57"/>
        <end position="76"/>
    </location>
</feature>
<reference evidence="3 4" key="1">
    <citation type="submission" date="2019-01" db="EMBL/GenBank/DDBJ databases">
        <title>A draft genome assembly of the solar-powered sea slug Elysia chlorotica.</title>
        <authorList>
            <person name="Cai H."/>
            <person name="Li Q."/>
            <person name="Fang X."/>
            <person name="Li J."/>
            <person name="Curtis N.E."/>
            <person name="Altenburger A."/>
            <person name="Shibata T."/>
            <person name="Feng M."/>
            <person name="Maeda T."/>
            <person name="Schwartz J.A."/>
            <person name="Shigenobu S."/>
            <person name="Lundholm N."/>
            <person name="Nishiyama T."/>
            <person name="Yang H."/>
            <person name="Hasebe M."/>
            <person name="Li S."/>
            <person name="Pierce S.K."/>
            <person name="Wang J."/>
        </authorList>
    </citation>
    <scope>NUCLEOTIDE SEQUENCE [LARGE SCALE GENOMIC DNA]</scope>
    <source>
        <strain evidence="3">EC2010</strain>
        <tissue evidence="3">Whole organism of an adult</tissue>
    </source>
</reference>
<dbReference type="STRING" id="188477.A0A433SZ68"/>
<proteinExistence type="inferred from homology"/>
<evidence type="ECO:0000256" key="1">
    <source>
        <dbReference type="ARBA" id="ARBA00011047"/>
    </source>
</evidence>
<accession>A0A433SZ68</accession>
<dbReference type="PANTHER" id="PTHR15323">
    <property type="entry name" value="D123 PROTEIN"/>
    <property type="match status" value="1"/>
</dbReference>
<dbReference type="EMBL" id="RQTK01000818">
    <property type="protein sequence ID" value="RUS74577.1"/>
    <property type="molecule type" value="Genomic_DNA"/>
</dbReference>
<dbReference type="GO" id="GO:0005737">
    <property type="term" value="C:cytoplasm"/>
    <property type="evidence" value="ECO:0007669"/>
    <property type="project" value="TreeGrafter"/>
</dbReference>
<comment type="caution">
    <text evidence="3">The sequence shown here is derived from an EMBL/GenBank/DDBJ whole genome shotgun (WGS) entry which is preliminary data.</text>
</comment>
<dbReference type="InterPro" id="IPR009772">
    <property type="entry name" value="CDC123"/>
</dbReference>
<feature type="region of interest" description="Disordered" evidence="2">
    <location>
        <begin position="350"/>
        <end position="398"/>
    </location>
</feature>
<dbReference type="PANTHER" id="PTHR15323:SF6">
    <property type="entry name" value="CELL DIVISION CYCLE PROTEIN 123 HOMOLOG"/>
    <property type="match status" value="1"/>
</dbReference>
<evidence type="ECO:0000313" key="4">
    <source>
        <dbReference type="Proteomes" id="UP000271974"/>
    </source>
</evidence>
<evidence type="ECO:0000313" key="3">
    <source>
        <dbReference type="EMBL" id="RUS74577.1"/>
    </source>
</evidence>
<name>A0A433SZ68_ELYCH</name>
<protein>
    <submittedName>
        <fullName evidence="3">Uncharacterized protein</fullName>
    </submittedName>
</protein>
<feature type="compositionally biased region" description="Acidic residues" evidence="2">
    <location>
        <begin position="66"/>
        <end position="76"/>
    </location>
</feature>
<evidence type="ECO:0000256" key="2">
    <source>
        <dbReference type="SAM" id="MobiDB-lite"/>
    </source>
</evidence>
<keyword evidence="4" id="KW-1185">Reference proteome</keyword>